<evidence type="ECO:0000256" key="2">
    <source>
        <dbReference type="ARBA" id="ARBA00005156"/>
    </source>
</evidence>
<reference evidence="7" key="1">
    <citation type="submission" date="2023-08" db="EMBL/GenBank/DDBJ databases">
        <title>Draft sequence of the Babesia gibsoni genome.</title>
        <authorList>
            <person name="Yamagishi J.Y."/>
            <person name="Xuan X.X."/>
        </authorList>
    </citation>
    <scope>NUCLEOTIDE SEQUENCE</scope>
    <source>
        <strain evidence="7">Azabu</strain>
    </source>
</reference>
<gene>
    <name evidence="7" type="ORF">BgAZ_202390</name>
</gene>
<dbReference type="GO" id="GO:0090560">
    <property type="term" value="F:2-(3-amino-3-carboxypropyl)histidine synthase activity"/>
    <property type="evidence" value="ECO:0007669"/>
    <property type="project" value="InterPro"/>
</dbReference>
<dbReference type="GO" id="GO:0046872">
    <property type="term" value="F:metal ion binding"/>
    <property type="evidence" value="ECO:0007669"/>
    <property type="project" value="UniProtKB-KW"/>
</dbReference>
<dbReference type="GO" id="GO:0051536">
    <property type="term" value="F:iron-sulfur cluster binding"/>
    <property type="evidence" value="ECO:0007669"/>
    <property type="project" value="UniProtKB-KW"/>
</dbReference>
<proteinExistence type="inferred from homology"/>
<sequence>MWLEDVDAIASEIRDKGYRRIAIQSSDVTAATTLCTELSRRFHESEGKEEFYVLGDVFIGSCCTDLIAAKRCDADYVLHVGPSCQSSIAPQMPVRRVFNRVTLDESILRERVNQVLGAHEFERVLIIYDTAVHHLRYVLCDILRHLHKETFIAECREYVSVNTECTGEQETFCGRTVLSITEKGEEAVTVDSLCLGDKNTLVVYIKTDTACEGSLDQIAISSAGSQFHVIHISNGNASESNEDSLGDKLRLRRYRNVEKVKAADTIGVMVVSRNLRHSSELRLNLAKLIKHSGKRSYALSVNCLTEAKLANFPNIDVYCLMSCGSAAMSLPDEISRRTVSPYDLLVGLDRMDWSMPYEFDFSRLLRYTHIEGVEKQDARKQEMRKLQGGTELKVQVEAFMATLPDNSKRTFSGVDPEYGISDKPTIIKGFHGTASGYEHERLL</sequence>
<dbReference type="Pfam" id="PF01866">
    <property type="entry name" value="Diphthamide_syn"/>
    <property type="match status" value="1"/>
</dbReference>
<dbReference type="NCBIfam" id="TIGR00322">
    <property type="entry name" value="diphth2_R"/>
    <property type="match status" value="1"/>
</dbReference>
<accession>A0AAD8LPL8</accession>
<dbReference type="GO" id="GO:0017183">
    <property type="term" value="P:protein histidyl modification to diphthamide"/>
    <property type="evidence" value="ECO:0007669"/>
    <property type="project" value="InterPro"/>
</dbReference>
<dbReference type="InterPro" id="IPR016435">
    <property type="entry name" value="DPH1/DPH2"/>
</dbReference>
<evidence type="ECO:0000313" key="7">
    <source>
        <dbReference type="EMBL" id="KAK1443363.1"/>
    </source>
</evidence>
<comment type="pathway">
    <text evidence="2">Protein modification; peptidyl-diphthamide biosynthesis.</text>
</comment>
<organism evidence="7 8">
    <name type="scientific">Babesia gibsoni</name>
    <dbReference type="NCBI Taxonomy" id="33632"/>
    <lineage>
        <taxon>Eukaryota</taxon>
        <taxon>Sar</taxon>
        <taxon>Alveolata</taxon>
        <taxon>Apicomplexa</taxon>
        <taxon>Aconoidasida</taxon>
        <taxon>Piroplasmida</taxon>
        <taxon>Babesiidae</taxon>
        <taxon>Babesia</taxon>
    </lineage>
</organism>
<dbReference type="PANTHER" id="PTHR10762">
    <property type="entry name" value="DIPHTHAMIDE BIOSYNTHESIS PROTEIN"/>
    <property type="match status" value="1"/>
</dbReference>
<dbReference type="Gene3D" id="3.40.50.11840">
    <property type="entry name" value="Diphthamide synthesis DPH1/DPH2 domain 1"/>
    <property type="match status" value="1"/>
</dbReference>
<name>A0AAD8LPL8_BABGI</name>
<dbReference type="SFLD" id="SFLDS00032">
    <property type="entry name" value="Radical_SAM_3-amino-3-carboxyp"/>
    <property type="match status" value="1"/>
</dbReference>
<evidence type="ECO:0000256" key="1">
    <source>
        <dbReference type="ARBA" id="ARBA00001966"/>
    </source>
</evidence>
<dbReference type="FunFam" id="3.40.50.11860:FF:000001">
    <property type="entry name" value="2-(3-amino-3-carboxypropyl)histidine synthase subunit 2"/>
    <property type="match status" value="1"/>
</dbReference>
<dbReference type="Proteomes" id="UP001230268">
    <property type="component" value="Unassembled WGS sequence"/>
</dbReference>
<keyword evidence="8" id="KW-1185">Reference proteome</keyword>
<dbReference type="AlphaFoldDB" id="A0AAD8LPL8"/>
<evidence type="ECO:0000256" key="4">
    <source>
        <dbReference type="ARBA" id="ARBA00022723"/>
    </source>
</evidence>
<dbReference type="PANTHER" id="PTHR10762:SF2">
    <property type="entry name" value="2-(3-AMINO-3-CARBOXYPROPYL)HISTIDINE SYNTHASE SUBUNIT 2"/>
    <property type="match status" value="1"/>
</dbReference>
<comment type="cofactor">
    <cofactor evidence="1">
        <name>[4Fe-4S] cluster</name>
        <dbReference type="ChEBI" id="CHEBI:49883"/>
    </cofactor>
</comment>
<comment type="similarity">
    <text evidence="3">Belongs to the DPH1/DPH2 family. DPH2 subfamily.</text>
</comment>
<dbReference type="EMBL" id="JAVEPI010000002">
    <property type="protein sequence ID" value="KAK1443363.1"/>
    <property type="molecule type" value="Genomic_DNA"/>
</dbReference>
<evidence type="ECO:0000256" key="5">
    <source>
        <dbReference type="ARBA" id="ARBA00023004"/>
    </source>
</evidence>
<evidence type="ECO:0000313" key="8">
    <source>
        <dbReference type="Proteomes" id="UP001230268"/>
    </source>
</evidence>
<dbReference type="InterPro" id="IPR042265">
    <property type="entry name" value="DPH1/DPH2_3"/>
</dbReference>
<keyword evidence="6" id="KW-0411">Iron-sulfur</keyword>
<keyword evidence="5" id="KW-0408">Iron</keyword>
<dbReference type="Gene3D" id="3.40.50.11860">
    <property type="entry name" value="Diphthamide synthesis DPH1/DPH2 domain 3"/>
    <property type="match status" value="1"/>
</dbReference>
<keyword evidence="4" id="KW-0479">Metal-binding</keyword>
<comment type="caution">
    <text evidence="7">The sequence shown here is derived from an EMBL/GenBank/DDBJ whole genome shotgun (WGS) entry which is preliminary data.</text>
</comment>
<evidence type="ECO:0000256" key="6">
    <source>
        <dbReference type="ARBA" id="ARBA00023014"/>
    </source>
</evidence>
<protein>
    <submittedName>
        <fullName evidence="7">Diphthamide synthesis dph1/dph2</fullName>
    </submittedName>
</protein>
<evidence type="ECO:0000256" key="3">
    <source>
        <dbReference type="ARBA" id="ARBA00006179"/>
    </source>
</evidence>
<dbReference type="InterPro" id="IPR042263">
    <property type="entry name" value="DPH1/DPH2_1"/>
</dbReference>